<name>A0ABW1IU92_9BACL</name>
<proteinExistence type="inferred from homology"/>
<dbReference type="Gene3D" id="3.30.1280.10">
    <property type="entry name" value="Phosphoribosylformylglycinamidine synthase subunit PurS"/>
    <property type="match status" value="1"/>
</dbReference>
<dbReference type="InterPro" id="IPR036604">
    <property type="entry name" value="PurS-like_sf"/>
</dbReference>
<dbReference type="RefSeq" id="WP_379896162.1">
    <property type="nucleotide sequence ID" value="NZ_CBCSCT010000010.1"/>
</dbReference>
<comment type="similarity">
    <text evidence="6">Belongs to the PurS family.</text>
</comment>
<evidence type="ECO:0000256" key="6">
    <source>
        <dbReference type="HAMAP-Rule" id="MF_01926"/>
    </source>
</evidence>
<dbReference type="InterPro" id="IPR003850">
    <property type="entry name" value="PurS"/>
</dbReference>
<keyword evidence="8" id="KW-1185">Reference proteome</keyword>
<dbReference type="Pfam" id="PF02700">
    <property type="entry name" value="PurS"/>
    <property type="match status" value="1"/>
</dbReference>
<organism evidence="7 8">
    <name type="scientific">Marinicrinis lubricantis</name>
    <dbReference type="NCBI Taxonomy" id="2086470"/>
    <lineage>
        <taxon>Bacteria</taxon>
        <taxon>Bacillati</taxon>
        <taxon>Bacillota</taxon>
        <taxon>Bacilli</taxon>
        <taxon>Bacillales</taxon>
        <taxon>Paenibacillaceae</taxon>
    </lineage>
</organism>
<comment type="function">
    <text evidence="6">Part of the phosphoribosylformylglycinamidine synthase complex involved in the purines biosynthetic pathway. Catalyzes the ATP-dependent conversion of formylglycinamide ribonucleotide (FGAR) and glutamine to yield formylglycinamidine ribonucleotide (FGAM) and glutamate. The FGAM synthase complex is composed of three subunits. PurQ produces an ammonia molecule by converting glutamine to glutamate. PurL transfers the ammonia molecule to FGAR to form FGAM in an ATP-dependent manner. PurS interacts with PurQ and PurL and is thought to assist in the transfer of the ammonia molecule from PurQ to PurL.</text>
</comment>
<dbReference type="GO" id="GO:0004642">
    <property type="term" value="F:phosphoribosylformylglycinamidine synthase activity"/>
    <property type="evidence" value="ECO:0007669"/>
    <property type="project" value="UniProtKB-EC"/>
</dbReference>
<dbReference type="Proteomes" id="UP001596250">
    <property type="component" value="Unassembled WGS sequence"/>
</dbReference>
<protein>
    <recommendedName>
        <fullName evidence="6">Phosphoribosylformylglycinamidine synthase subunit PurS</fullName>
        <shortName evidence="6">FGAM synthase</shortName>
        <ecNumber evidence="6">6.3.5.3</ecNumber>
    </recommendedName>
    <alternativeName>
        <fullName evidence="6">Formylglycinamide ribonucleotide amidotransferase subunit III</fullName>
        <shortName evidence="6">FGAR amidotransferase III</shortName>
        <shortName evidence="6">FGAR-AT III</shortName>
    </alternativeName>
    <alternativeName>
        <fullName evidence="6">Phosphoribosylformylglycinamidine synthase subunit III</fullName>
    </alternativeName>
</protein>
<evidence type="ECO:0000256" key="2">
    <source>
        <dbReference type="ARBA" id="ARBA00022598"/>
    </source>
</evidence>
<comment type="pathway">
    <text evidence="6">Purine metabolism; IMP biosynthesis via de novo pathway; 5-amino-1-(5-phospho-D-ribosyl)imidazole from N(2)-formyl-N(1)-(5-phospho-D-ribosyl)glycinamide: step 1/2.</text>
</comment>
<dbReference type="HAMAP" id="MF_01926">
    <property type="entry name" value="PurS"/>
    <property type="match status" value="1"/>
</dbReference>
<gene>
    <name evidence="6 7" type="primary">purS</name>
    <name evidence="7" type="ORF">ACFPXP_19950</name>
</gene>
<dbReference type="NCBIfam" id="TIGR00302">
    <property type="entry name" value="phosphoribosylformylglycinamidine synthase subunit PurS"/>
    <property type="match status" value="1"/>
</dbReference>
<dbReference type="SUPFAM" id="SSF82697">
    <property type="entry name" value="PurS-like"/>
    <property type="match status" value="1"/>
</dbReference>
<accession>A0ABW1IU92</accession>
<dbReference type="PANTHER" id="PTHR34696">
    <property type="entry name" value="PHOSPHORIBOSYLFORMYLGLYCINAMIDINE SYNTHASE SUBUNIT PURS"/>
    <property type="match status" value="1"/>
</dbReference>
<comment type="caution">
    <text evidence="7">The sequence shown here is derived from an EMBL/GenBank/DDBJ whole genome shotgun (WGS) entry which is preliminary data.</text>
</comment>
<evidence type="ECO:0000256" key="1">
    <source>
        <dbReference type="ARBA" id="ARBA00022490"/>
    </source>
</evidence>
<evidence type="ECO:0000313" key="7">
    <source>
        <dbReference type="EMBL" id="MFC5988684.1"/>
    </source>
</evidence>
<evidence type="ECO:0000256" key="3">
    <source>
        <dbReference type="ARBA" id="ARBA00022741"/>
    </source>
</evidence>
<comment type="subunit">
    <text evidence="6">Part of the FGAM synthase complex composed of 1 PurL, 1 PurQ and 2 PurS subunits.</text>
</comment>
<dbReference type="EMBL" id="JBHSQV010000183">
    <property type="protein sequence ID" value="MFC5988684.1"/>
    <property type="molecule type" value="Genomic_DNA"/>
</dbReference>
<evidence type="ECO:0000313" key="8">
    <source>
        <dbReference type="Proteomes" id="UP001596250"/>
    </source>
</evidence>
<comment type="subcellular location">
    <subcellularLocation>
        <location evidence="6">Cytoplasm</location>
    </subcellularLocation>
</comment>
<reference evidence="8" key="1">
    <citation type="journal article" date="2019" name="Int. J. Syst. Evol. Microbiol.">
        <title>The Global Catalogue of Microorganisms (GCM) 10K type strain sequencing project: providing services to taxonomists for standard genome sequencing and annotation.</title>
        <authorList>
            <consortium name="The Broad Institute Genomics Platform"/>
            <consortium name="The Broad Institute Genome Sequencing Center for Infectious Disease"/>
            <person name="Wu L."/>
            <person name="Ma J."/>
        </authorList>
    </citation>
    <scope>NUCLEOTIDE SEQUENCE [LARGE SCALE GENOMIC DNA]</scope>
    <source>
        <strain evidence="8">CCM 8749</strain>
    </source>
</reference>
<keyword evidence="2 6" id="KW-0436">Ligase</keyword>
<sequence length="82" mass="9307">MIKATVYVTIKQSVLDPQGNAVQGALHSMGFQEVGQVRVGKYMELTLNTTDRREAETRLKEMCEKLLANTVIEDYRFELEGL</sequence>
<evidence type="ECO:0000256" key="5">
    <source>
        <dbReference type="ARBA" id="ARBA00022840"/>
    </source>
</evidence>
<dbReference type="PANTHER" id="PTHR34696:SF1">
    <property type="entry name" value="PHOSPHORIBOSYLFORMYLGLYCINAMIDINE SYNTHASE SUBUNIT PURS"/>
    <property type="match status" value="1"/>
</dbReference>
<evidence type="ECO:0000256" key="4">
    <source>
        <dbReference type="ARBA" id="ARBA00022755"/>
    </source>
</evidence>
<comment type="catalytic activity">
    <reaction evidence="6">
        <text>N(2)-formyl-N(1)-(5-phospho-beta-D-ribosyl)glycinamide + L-glutamine + ATP + H2O = 2-formamido-N(1)-(5-O-phospho-beta-D-ribosyl)acetamidine + L-glutamate + ADP + phosphate + H(+)</text>
        <dbReference type="Rhea" id="RHEA:17129"/>
        <dbReference type="ChEBI" id="CHEBI:15377"/>
        <dbReference type="ChEBI" id="CHEBI:15378"/>
        <dbReference type="ChEBI" id="CHEBI:29985"/>
        <dbReference type="ChEBI" id="CHEBI:30616"/>
        <dbReference type="ChEBI" id="CHEBI:43474"/>
        <dbReference type="ChEBI" id="CHEBI:58359"/>
        <dbReference type="ChEBI" id="CHEBI:147286"/>
        <dbReference type="ChEBI" id="CHEBI:147287"/>
        <dbReference type="ChEBI" id="CHEBI:456216"/>
        <dbReference type="EC" id="6.3.5.3"/>
    </reaction>
</comment>
<dbReference type="EC" id="6.3.5.3" evidence="6"/>
<keyword evidence="3 6" id="KW-0547">Nucleotide-binding</keyword>
<keyword evidence="1 6" id="KW-0963">Cytoplasm</keyword>
<keyword evidence="5 6" id="KW-0067">ATP-binding</keyword>
<dbReference type="NCBIfam" id="NF004630">
    <property type="entry name" value="PRK05974.1"/>
    <property type="match status" value="1"/>
</dbReference>
<keyword evidence="4 6" id="KW-0658">Purine biosynthesis</keyword>